<organism evidence="1 2">
    <name type="scientific">Lederbergia citrea</name>
    <dbReference type="NCBI Taxonomy" id="2833581"/>
    <lineage>
        <taxon>Bacteria</taxon>
        <taxon>Bacillati</taxon>
        <taxon>Bacillota</taxon>
        <taxon>Bacilli</taxon>
        <taxon>Bacillales</taxon>
        <taxon>Bacillaceae</taxon>
        <taxon>Lederbergia</taxon>
    </lineage>
</organism>
<dbReference type="EMBL" id="JAGYPN010000001">
    <property type="protein sequence ID" value="MBS4222340.1"/>
    <property type="molecule type" value="Genomic_DNA"/>
</dbReference>
<evidence type="ECO:0000313" key="2">
    <source>
        <dbReference type="Proteomes" id="UP000676456"/>
    </source>
</evidence>
<dbReference type="Pfam" id="PF08863">
    <property type="entry name" value="YolD"/>
    <property type="match status" value="1"/>
</dbReference>
<dbReference type="Proteomes" id="UP000676456">
    <property type="component" value="Unassembled WGS sequence"/>
</dbReference>
<dbReference type="InterPro" id="IPR014962">
    <property type="entry name" value="YolD"/>
</dbReference>
<reference evidence="1 2" key="1">
    <citation type="submission" date="2021-05" db="EMBL/GenBank/DDBJ databases">
        <title>Novel Bacillus species.</title>
        <authorList>
            <person name="Liu G."/>
        </authorList>
    </citation>
    <scope>NUCLEOTIDE SEQUENCE [LARGE SCALE GENOMIC DNA]</scope>
    <source>
        <strain evidence="1 2">FJAT-49682</strain>
    </source>
</reference>
<dbReference type="AlphaFoldDB" id="A0A942UJ07"/>
<comment type="caution">
    <text evidence="1">The sequence shown here is derived from an EMBL/GenBank/DDBJ whole genome shotgun (WGS) entry which is preliminary data.</text>
</comment>
<accession>A0A942UJ07</accession>
<name>A0A942UJ07_9BACI</name>
<evidence type="ECO:0000313" key="1">
    <source>
        <dbReference type="EMBL" id="MBS4222340.1"/>
    </source>
</evidence>
<gene>
    <name evidence="1" type="ORF">KHA91_06150</name>
</gene>
<keyword evidence="2" id="KW-1185">Reference proteome</keyword>
<protein>
    <submittedName>
        <fullName evidence="1">YolD-like family protein</fullName>
    </submittedName>
</protein>
<dbReference type="PANTHER" id="PTHR40051:SF1">
    <property type="entry name" value="YOLD-LIKE FAMILY PROTEIN"/>
    <property type="match status" value="1"/>
</dbReference>
<proteinExistence type="predicted"/>
<sequence>MIRDRGRIKWNSLMLPEHVKMLRGWADEDTEEQQKQLDEQKLEWLNETAREAMAFEKEVIINHFANNHYEKMEGRIRCFDALQKEFRIVDRTGDIKRISVENIEQMILADE</sequence>
<dbReference type="PANTHER" id="PTHR40051">
    <property type="entry name" value="IG HYPOTHETICAL 15966"/>
    <property type="match status" value="1"/>
</dbReference>
<dbReference type="RefSeq" id="WP_213097294.1">
    <property type="nucleotide sequence ID" value="NZ_JAGYPH010000001.1"/>
</dbReference>